<evidence type="ECO:0000256" key="7">
    <source>
        <dbReference type="HAMAP-Rule" id="MF_00957"/>
    </source>
</evidence>
<dbReference type="Gene3D" id="3.30.460.10">
    <property type="entry name" value="Beta Polymerase, domain 2"/>
    <property type="match status" value="1"/>
</dbReference>
<dbReference type="InterPro" id="IPR002646">
    <property type="entry name" value="PolA_pol_head_dom"/>
</dbReference>
<dbReference type="EMBL" id="CP015243">
    <property type="protein sequence ID" value="ANF56062.1"/>
    <property type="molecule type" value="Genomic_DNA"/>
</dbReference>
<evidence type="ECO:0000259" key="12">
    <source>
        <dbReference type="Pfam" id="PF12627"/>
    </source>
</evidence>
<dbReference type="NCBIfam" id="TIGR01942">
    <property type="entry name" value="pcnB"/>
    <property type="match status" value="1"/>
</dbReference>
<dbReference type="GO" id="GO:1990817">
    <property type="term" value="F:poly(A) RNA polymerase activity"/>
    <property type="evidence" value="ECO:0007669"/>
    <property type="project" value="UniProtKB-UniRule"/>
</dbReference>
<dbReference type="GO" id="GO:0006397">
    <property type="term" value="P:mRNA processing"/>
    <property type="evidence" value="ECO:0007669"/>
    <property type="project" value="UniProtKB-KW"/>
</dbReference>
<keyword evidence="1 7" id="KW-0507">mRNA processing</keyword>
<keyword evidence="4 7" id="KW-0067">ATP-binding</keyword>
<evidence type="ECO:0000256" key="3">
    <source>
        <dbReference type="ARBA" id="ARBA00022741"/>
    </source>
</evidence>
<dbReference type="GO" id="GO:0043633">
    <property type="term" value="P:polyadenylation-dependent RNA catabolic process"/>
    <property type="evidence" value="ECO:0007669"/>
    <property type="project" value="InterPro"/>
</dbReference>
<evidence type="ECO:0000256" key="4">
    <source>
        <dbReference type="ARBA" id="ARBA00022840"/>
    </source>
</evidence>
<dbReference type="InterPro" id="IPR010206">
    <property type="entry name" value="PolA_pol_I"/>
</dbReference>
<comment type="function">
    <text evidence="7">Adds poly(A) tail to the 3' end of many RNAs, which usually targets these RNAs for decay. Plays a significant role in the global control of gene expression, through influencing the rate of transcript degradation, and in the general RNA quality control.</text>
</comment>
<dbReference type="STRING" id="376489.A5892_00080"/>
<dbReference type="AlphaFoldDB" id="A0A172YAA3"/>
<evidence type="ECO:0000313" key="13">
    <source>
        <dbReference type="EMBL" id="ANF56062.1"/>
    </source>
</evidence>
<evidence type="ECO:0000259" key="11">
    <source>
        <dbReference type="Pfam" id="PF12626"/>
    </source>
</evidence>
<comment type="similarity">
    <text evidence="7 8">Belongs to the tRNA nucleotidyltransferase/poly(A) polymerase family.</text>
</comment>
<gene>
    <name evidence="7" type="primary">pcnB</name>
    <name evidence="13" type="ORF">A5892_00080</name>
</gene>
<evidence type="ECO:0000256" key="8">
    <source>
        <dbReference type="RuleBase" id="RU003953"/>
    </source>
</evidence>
<evidence type="ECO:0000256" key="2">
    <source>
        <dbReference type="ARBA" id="ARBA00022679"/>
    </source>
</evidence>
<reference evidence="13 14" key="1">
    <citation type="submission" date="2016-04" db="EMBL/GenBank/DDBJ databases">
        <title>Complete Genome Sequence of Halotalea alkalilenta IHB B 13600.</title>
        <authorList>
            <person name="Swarnkar M.K."/>
            <person name="Sharma A."/>
            <person name="Kaushal K."/>
            <person name="Soni R."/>
            <person name="Rana S."/>
            <person name="Singh A.K."/>
            <person name="Gulati A."/>
        </authorList>
    </citation>
    <scope>NUCLEOTIDE SEQUENCE [LARGE SCALE GENOMIC DNA]</scope>
    <source>
        <strain evidence="13 14">IHB B 13600</strain>
    </source>
</reference>
<dbReference type="InterPro" id="IPR043519">
    <property type="entry name" value="NT_sf"/>
</dbReference>
<feature type="compositionally biased region" description="Basic residues" evidence="9">
    <location>
        <begin position="439"/>
        <end position="453"/>
    </location>
</feature>
<dbReference type="SUPFAM" id="SSF81301">
    <property type="entry name" value="Nucleotidyltransferase"/>
    <property type="match status" value="1"/>
</dbReference>
<dbReference type="Pfam" id="PF12627">
    <property type="entry name" value="PolyA_pol_RNAbd"/>
    <property type="match status" value="1"/>
</dbReference>
<evidence type="ECO:0000313" key="14">
    <source>
        <dbReference type="Proteomes" id="UP000077875"/>
    </source>
</evidence>
<dbReference type="GO" id="GO:0003723">
    <property type="term" value="F:RNA binding"/>
    <property type="evidence" value="ECO:0007669"/>
    <property type="project" value="UniProtKB-UniRule"/>
</dbReference>
<dbReference type="RefSeq" id="WP_223302746.1">
    <property type="nucleotide sequence ID" value="NZ_CP015243.1"/>
</dbReference>
<keyword evidence="3 7" id="KW-0547">Nucleotide-binding</keyword>
<dbReference type="InterPro" id="IPR025866">
    <property type="entry name" value="PolyA_pol_arg_C_dom"/>
</dbReference>
<dbReference type="FunFam" id="3.30.460.10:FF:000035">
    <property type="entry name" value="Poly(A) polymerase I"/>
    <property type="match status" value="1"/>
</dbReference>
<feature type="region of interest" description="Disordered" evidence="9">
    <location>
        <begin position="424"/>
        <end position="453"/>
    </location>
</feature>
<evidence type="ECO:0000256" key="1">
    <source>
        <dbReference type="ARBA" id="ARBA00022664"/>
    </source>
</evidence>
<dbReference type="EC" id="2.7.7.19" evidence="7"/>
<dbReference type="HAMAP" id="MF_00957">
    <property type="entry name" value="PolyA_pol"/>
    <property type="match status" value="1"/>
</dbReference>
<dbReference type="PANTHER" id="PTHR43051">
    <property type="entry name" value="POLYNUCLEOTIDE ADENYLYLTRANSFERASE FAMILY PROTEIN"/>
    <property type="match status" value="1"/>
</dbReference>
<proteinExistence type="inferred from homology"/>
<keyword evidence="2 7" id="KW-0808">Transferase</keyword>
<protein>
    <recommendedName>
        <fullName evidence="7">Poly(A) polymerase I</fullName>
        <shortName evidence="7">PAP I</shortName>
        <ecNumber evidence="7">2.7.7.19</ecNumber>
    </recommendedName>
</protein>
<keyword evidence="14" id="KW-1185">Reference proteome</keyword>
<dbReference type="Gene3D" id="1.10.3090.10">
    <property type="entry name" value="cca-adding enzyme, domain 2"/>
    <property type="match status" value="1"/>
</dbReference>
<keyword evidence="5 7" id="KW-0694">RNA-binding</keyword>
<keyword evidence="6 7" id="KW-0804">Transcription</keyword>
<organism evidence="13 14">
    <name type="scientific">Halotalea alkalilenta</name>
    <dbReference type="NCBI Taxonomy" id="376489"/>
    <lineage>
        <taxon>Bacteria</taxon>
        <taxon>Pseudomonadati</taxon>
        <taxon>Pseudomonadota</taxon>
        <taxon>Gammaproteobacteria</taxon>
        <taxon>Oceanospirillales</taxon>
        <taxon>Halomonadaceae</taxon>
        <taxon>Halotalea</taxon>
    </lineage>
</organism>
<feature type="active site" evidence="7">
    <location>
        <position position="146"/>
    </location>
</feature>
<feature type="active site" evidence="7">
    <location>
        <position position="67"/>
    </location>
</feature>
<dbReference type="InterPro" id="IPR052191">
    <property type="entry name" value="tRNA_ntf/polyA_polymerase_I"/>
</dbReference>
<evidence type="ECO:0000256" key="9">
    <source>
        <dbReference type="SAM" id="MobiDB-lite"/>
    </source>
</evidence>
<accession>A0A172YAA3</accession>
<dbReference type="Pfam" id="PF01743">
    <property type="entry name" value="PolyA_pol"/>
    <property type="match status" value="1"/>
</dbReference>
<comment type="catalytic activity">
    <reaction evidence="7">
        <text>RNA(n) + ATP = RNA(n)-3'-adenine ribonucleotide + diphosphate</text>
        <dbReference type="Rhea" id="RHEA:11332"/>
        <dbReference type="Rhea" id="RHEA-COMP:14527"/>
        <dbReference type="Rhea" id="RHEA-COMP:17347"/>
        <dbReference type="ChEBI" id="CHEBI:30616"/>
        <dbReference type="ChEBI" id="CHEBI:33019"/>
        <dbReference type="ChEBI" id="CHEBI:140395"/>
        <dbReference type="ChEBI" id="CHEBI:173115"/>
        <dbReference type="EC" id="2.7.7.19"/>
    </reaction>
</comment>
<name>A0A172YAA3_9GAMM</name>
<dbReference type="KEGG" id="haa:A5892_00080"/>
<evidence type="ECO:0000259" key="10">
    <source>
        <dbReference type="Pfam" id="PF01743"/>
    </source>
</evidence>
<dbReference type="InterPro" id="IPR032828">
    <property type="entry name" value="PolyA_RNA-bd"/>
</dbReference>
<feature type="active site" evidence="7">
    <location>
        <position position="65"/>
    </location>
</feature>
<evidence type="ECO:0000256" key="5">
    <source>
        <dbReference type="ARBA" id="ARBA00022884"/>
    </source>
</evidence>
<feature type="domain" description="Poly A polymerase head" evidence="10">
    <location>
        <begin position="47"/>
        <end position="176"/>
    </location>
</feature>
<dbReference type="GO" id="GO:0005524">
    <property type="term" value="F:ATP binding"/>
    <property type="evidence" value="ECO:0007669"/>
    <property type="project" value="UniProtKB-UniRule"/>
</dbReference>
<feature type="domain" description="tRNA nucleotidyltransferase/poly(A) polymerase RNA and SrmB- binding" evidence="12">
    <location>
        <begin position="204"/>
        <end position="264"/>
    </location>
</feature>
<dbReference type="PANTHER" id="PTHR43051:SF1">
    <property type="entry name" value="POLYNUCLEOTIDE ADENYLYLTRANSFERASE FAMILY PROTEIN"/>
    <property type="match status" value="1"/>
</dbReference>
<dbReference type="SUPFAM" id="SSF81891">
    <property type="entry name" value="Poly A polymerase C-terminal region-like"/>
    <property type="match status" value="1"/>
</dbReference>
<feature type="domain" description="Polymerase A arginine-rich C-terminal" evidence="11">
    <location>
        <begin position="319"/>
        <end position="447"/>
    </location>
</feature>
<dbReference type="CDD" id="cd05398">
    <property type="entry name" value="NT_ClassII-CCAase"/>
    <property type="match status" value="1"/>
</dbReference>
<sequence length="453" mass="51513">MKTPVGDQASLSAPRILPRDEHSLSRGMLSENALKVLYRLNKAGFQAYLVGGCVRDGLLGITPKDFDVATDATPDEVKALFRNAMIIGRRFRIVHVRFGREIIEVTTFRGQHDDEDDVSRAHRSATGMLLRDNVWGSIDEDALRRDFTVNALYYSVADFSIYDWTGGIDDLERRQLKLIGDPEVRYREDPVRMLRAIRFAGKLGFKIEERTAAPIIDLAPLLLSIPPARLFEEVLKLFLNGAALETYRGLREHGLFAMLFPVTFDALSVMPWAEAMIEQALINTDQRILEGKPVTPAFLYAALLWPAVVMDANALEEEGMPTALAHQQAAQQVISRQLQHTSIPKRFSFPMRDIWELQLRLPRRKGKRADQVMSHPRFRAGYDFLLLRENAGELAAGLGEWWTRYQTLEDAERRVMISQIVHEPAGLDEPLPETASKPTHSRRRPRRRPPRGE</sequence>
<evidence type="ECO:0000256" key="6">
    <source>
        <dbReference type="ARBA" id="ARBA00023163"/>
    </source>
</evidence>
<dbReference type="Pfam" id="PF12626">
    <property type="entry name" value="PolyA_pol_arg_C"/>
    <property type="match status" value="1"/>
</dbReference>
<dbReference type="Proteomes" id="UP000077875">
    <property type="component" value="Chromosome"/>
</dbReference>